<evidence type="ECO:0000313" key="1">
    <source>
        <dbReference type="EMBL" id="TPP05427.1"/>
    </source>
</evidence>
<dbReference type="InterPro" id="IPR015946">
    <property type="entry name" value="KH_dom-like_a/b"/>
</dbReference>
<comment type="caution">
    <text evidence="1">The sequence shown here is derived from an EMBL/GenBank/DDBJ whole genome shotgun (WGS) entry which is preliminary data.</text>
</comment>
<dbReference type="OrthoDB" id="8277427at2"/>
<accession>A0A504TVF8</accession>
<dbReference type="RefSeq" id="WP_140831536.1">
    <property type="nucleotide sequence ID" value="NZ_VFYP01000005.1"/>
</dbReference>
<dbReference type="PANTHER" id="PTHR34352">
    <property type="entry name" value="PROTEIN YHFA"/>
    <property type="match status" value="1"/>
</dbReference>
<protein>
    <submittedName>
        <fullName evidence="1">OsmC family peroxiredoxin</fullName>
    </submittedName>
</protein>
<keyword evidence="2" id="KW-1185">Reference proteome</keyword>
<dbReference type="SUPFAM" id="SSF82784">
    <property type="entry name" value="OsmC-like"/>
    <property type="match status" value="1"/>
</dbReference>
<dbReference type="Pfam" id="PF02566">
    <property type="entry name" value="OsmC"/>
    <property type="match status" value="1"/>
</dbReference>
<gene>
    <name evidence="1" type="ORF">FJQ55_20670</name>
</gene>
<organism evidence="1 2">
    <name type="scientific">Rhizobium glycinendophyticum</name>
    <dbReference type="NCBI Taxonomy" id="2589807"/>
    <lineage>
        <taxon>Bacteria</taxon>
        <taxon>Pseudomonadati</taxon>
        <taxon>Pseudomonadota</taxon>
        <taxon>Alphaproteobacteria</taxon>
        <taxon>Hyphomicrobiales</taxon>
        <taxon>Rhizobiaceae</taxon>
        <taxon>Rhizobium/Agrobacterium group</taxon>
        <taxon>Rhizobium</taxon>
    </lineage>
</organism>
<dbReference type="Proteomes" id="UP000316429">
    <property type="component" value="Unassembled WGS sequence"/>
</dbReference>
<dbReference type="EMBL" id="VFYP01000005">
    <property type="protein sequence ID" value="TPP05427.1"/>
    <property type="molecule type" value="Genomic_DNA"/>
</dbReference>
<reference evidence="1 2" key="1">
    <citation type="submission" date="2019-06" db="EMBL/GenBank/DDBJ databases">
        <title>Rhizobium sp. CL12 isolated from roots of soybean.</title>
        <authorList>
            <person name="Wang C."/>
        </authorList>
    </citation>
    <scope>NUCLEOTIDE SEQUENCE [LARGE SCALE GENOMIC DNA]</scope>
    <source>
        <strain evidence="1 2">CL12</strain>
    </source>
</reference>
<dbReference type="InterPro" id="IPR036102">
    <property type="entry name" value="OsmC/Ohrsf"/>
</dbReference>
<evidence type="ECO:0000313" key="2">
    <source>
        <dbReference type="Proteomes" id="UP000316429"/>
    </source>
</evidence>
<dbReference type="InterPro" id="IPR003718">
    <property type="entry name" value="OsmC/Ohr_fam"/>
</dbReference>
<sequence length="145" mass="15333">MADLRTRPLGATATLGKRGYPQIRSATGGKIDVVTGASEPGFNPLDLLLASLAACLSMSARIAARDLGLAERISGVRVEVTGEKAEEGPSRFAAFTVFFYFEGSLTAEEQLDIGYRAEGICTVSNTLAVRPQIMIDPSTPQPDQG</sequence>
<dbReference type="PANTHER" id="PTHR34352:SF1">
    <property type="entry name" value="PROTEIN YHFA"/>
    <property type="match status" value="1"/>
</dbReference>
<proteinExistence type="predicted"/>
<dbReference type="AlphaFoldDB" id="A0A504TVF8"/>
<name>A0A504TVF8_9HYPH</name>
<dbReference type="Gene3D" id="3.30.300.20">
    <property type="match status" value="1"/>
</dbReference>